<dbReference type="InterPro" id="IPR011009">
    <property type="entry name" value="Kinase-like_dom_sf"/>
</dbReference>
<dbReference type="SMART" id="SM00220">
    <property type="entry name" value="S_TKc"/>
    <property type="match status" value="1"/>
</dbReference>
<dbReference type="AlphaFoldDB" id="A0A6G1JW80"/>
<keyword evidence="3" id="KW-0808">Transferase</keyword>
<dbReference type="Pfam" id="PF00069">
    <property type="entry name" value="Pkinase"/>
    <property type="match status" value="1"/>
</dbReference>
<evidence type="ECO:0000313" key="4">
    <source>
        <dbReference type="Proteomes" id="UP000799428"/>
    </source>
</evidence>
<evidence type="ECO:0000313" key="3">
    <source>
        <dbReference type="EMBL" id="KAF2704864.1"/>
    </source>
</evidence>
<dbReference type="CDD" id="cd00180">
    <property type="entry name" value="PKc"/>
    <property type="match status" value="1"/>
</dbReference>
<organism evidence="3 4">
    <name type="scientific">Pleomassaria siparia CBS 279.74</name>
    <dbReference type="NCBI Taxonomy" id="1314801"/>
    <lineage>
        <taxon>Eukaryota</taxon>
        <taxon>Fungi</taxon>
        <taxon>Dikarya</taxon>
        <taxon>Ascomycota</taxon>
        <taxon>Pezizomycotina</taxon>
        <taxon>Dothideomycetes</taxon>
        <taxon>Pleosporomycetidae</taxon>
        <taxon>Pleosporales</taxon>
        <taxon>Pleomassariaceae</taxon>
        <taxon>Pleomassaria</taxon>
    </lineage>
</organism>
<dbReference type="Proteomes" id="UP000799428">
    <property type="component" value="Unassembled WGS sequence"/>
</dbReference>
<evidence type="ECO:0000259" key="2">
    <source>
        <dbReference type="PROSITE" id="PS50011"/>
    </source>
</evidence>
<dbReference type="PROSITE" id="PS00108">
    <property type="entry name" value="PROTEIN_KINASE_ST"/>
    <property type="match status" value="1"/>
</dbReference>
<name>A0A6G1JW80_9PLEO</name>
<gene>
    <name evidence="3" type="ORF">K504DRAFT_416139</name>
</gene>
<dbReference type="GO" id="GO:0004672">
    <property type="term" value="F:protein kinase activity"/>
    <property type="evidence" value="ECO:0007669"/>
    <property type="project" value="InterPro"/>
</dbReference>
<dbReference type="Gene3D" id="1.10.510.10">
    <property type="entry name" value="Transferase(Phosphotransferase) domain 1"/>
    <property type="match status" value="1"/>
</dbReference>
<dbReference type="PANTHER" id="PTHR48011:SF4">
    <property type="entry name" value="MITOGEN-ACTIVATED PROTEIN KINASE KINASE KINASE 19"/>
    <property type="match status" value="1"/>
</dbReference>
<feature type="region of interest" description="Disordered" evidence="1">
    <location>
        <begin position="1"/>
        <end position="27"/>
    </location>
</feature>
<sequence length="150" mass="16681">MLPVADGNLKDWMDQMETPGASSEDQRRLLPKWSECLVRALEYVHSQGVRHKDIKPANVLVKGDDVFITDFGIAKDFRDDGTTGSRGTQGSFTRLYSAPEVVTDDARRGRKADIFSLGCVMLEMAAVFLQEPLNQFTQVGESDGLNSHPY</sequence>
<feature type="non-terminal residue" evidence="3">
    <location>
        <position position="150"/>
    </location>
</feature>
<dbReference type="InterPro" id="IPR000719">
    <property type="entry name" value="Prot_kinase_dom"/>
</dbReference>
<dbReference type="InterPro" id="IPR052751">
    <property type="entry name" value="Plant_MAPKKK"/>
</dbReference>
<dbReference type="PROSITE" id="PS50011">
    <property type="entry name" value="PROTEIN_KINASE_DOM"/>
    <property type="match status" value="1"/>
</dbReference>
<dbReference type="SUPFAM" id="SSF56112">
    <property type="entry name" value="Protein kinase-like (PK-like)"/>
    <property type="match status" value="1"/>
</dbReference>
<reference evidence="3" key="1">
    <citation type="journal article" date="2020" name="Stud. Mycol.">
        <title>101 Dothideomycetes genomes: a test case for predicting lifestyles and emergence of pathogens.</title>
        <authorList>
            <person name="Haridas S."/>
            <person name="Albert R."/>
            <person name="Binder M."/>
            <person name="Bloem J."/>
            <person name="Labutti K."/>
            <person name="Salamov A."/>
            <person name="Andreopoulos B."/>
            <person name="Baker S."/>
            <person name="Barry K."/>
            <person name="Bills G."/>
            <person name="Bluhm B."/>
            <person name="Cannon C."/>
            <person name="Castanera R."/>
            <person name="Culley D."/>
            <person name="Daum C."/>
            <person name="Ezra D."/>
            <person name="Gonzalez J."/>
            <person name="Henrissat B."/>
            <person name="Kuo A."/>
            <person name="Liang C."/>
            <person name="Lipzen A."/>
            <person name="Lutzoni F."/>
            <person name="Magnuson J."/>
            <person name="Mondo S."/>
            <person name="Nolan M."/>
            <person name="Ohm R."/>
            <person name="Pangilinan J."/>
            <person name="Park H.-J."/>
            <person name="Ramirez L."/>
            <person name="Alfaro M."/>
            <person name="Sun H."/>
            <person name="Tritt A."/>
            <person name="Yoshinaga Y."/>
            <person name="Zwiers L.-H."/>
            <person name="Turgeon B."/>
            <person name="Goodwin S."/>
            <person name="Spatafora J."/>
            <person name="Crous P."/>
            <person name="Grigoriev I."/>
        </authorList>
    </citation>
    <scope>NUCLEOTIDE SEQUENCE</scope>
    <source>
        <strain evidence="3">CBS 279.74</strain>
    </source>
</reference>
<dbReference type="EMBL" id="MU005781">
    <property type="protein sequence ID" value="KAF2704864.1"/>
    <property type="molecule type" value="Genomic_DNA"/>
</dbReference>
<dbReference type="GO" id="GO:0007165">
    <property type="term" value="P:signal transduction"/>
    <property type="evidence" value="ECO:0007669"/>
    <property type="project" value="TreeGrafter"/>
</dbReference>
<dbReference type="GO" id="GO:0005524">
    <property type="term" value="F:ATP binding"/>
    <property type="evidence" value="ECO:0007669"/>
    <property type="project" value="InterPro"/>
</dbReference>
<dbReference type="InterPro" id="IPR008271">
    <property type="entry name" value="Ser/Thr_kinase_AS"/>
</dbReference>
<dbReference type="PANTHER" id="PTHR48011">
    <property type="entry name" value="CCR4-NOT TRANSCRIPTIONAL COMPLEX SUBUNIT CAF120-RELATED"/>
    <property type="match status" value="1"/>
</dbReference>
<accession>A0A6G1JW80</accession>
<dbReference type="OrthoDB" id="4062651at2759"/>
<proteinExistence type="predicted"/>
<feature type="domain" description="Protein kinase" evidence="2">
    <location>
        <begin position="1"/>
        <end position="150"/>
    </location>
</feature>
<protein>
    <submittedName>
        <fullName evidence="3">Kinase-like protein</fullName>
    </submittedName>
</protein>
<evidence type="ECO:0000256" key="1">
    <source>
        <dbReference type="SAM" id="MobiDB-lite"/>
    </source>
</evidence>
<keyword evidence="3" id="KW-0418">Kinase</keyword>
<keyword evidence="4" id="KW-1185">Reference proteome</keyword>